<proteinExistence type="predicted"/>
<keyword evidence="3" id="KW-1185">Reference proteome</keyword>
<accession>A0A165EX57</accession>
<evidence type="ECO:0000313" key="2">
    <source>
        <dbReference type="EMBL" id="KZV87897.1"/>
    </source>
</evidence>
<evidence type="ECO:0000256" key="1">
    <source>
        <dbReference type="SAM" id="MobiDB-lite"/>
    </source>
</evidence>
<dbReference type="AlphaFoldDB" id="A0A165EX57"/>
<dbReference type="Proteomes" id="UP000077266">
    <property type="component" value="Unassembled WGS sequence"/>
</dbReference>
<feature type="region of interest" description="Disordered" evidence="1">
    <location>
        <begin position="175"/>
        <end position="218"/>
    </location>
</feature>
<feature type="compositionally biased region" description="Low complexity" evidence="1">
    <location>
        <begin position="226"/>
        <end position="237"/>
    </location>
</feature>
<sequence length="626" mass="67697">MSPVEALDLNYVPEYDTATSEDWAMPSNDFSTSLAAYYLPMELLSAQSPMATNEVDFTSYYPSVAGSIPPKNAPWLAPFALAGSRGASEVTLNQVNGSSDTLMGIYSDVPGLSTSPVSVTSSTGLVTPAAGSNAIDIFLNSLDYSGWNPSTSDSQYNKDNALAFLADGNNGNNFDNAPDVAGGSGGLPAHVPLAPSISSSTAADVAEHESDRHDVDAPLIEAPVLSSVRHSSSSRSRANYSLGGKTKPGPAIVLAHSDAADDVDNGDHDHERAAATVKRPRQKRAQRGAAEAAQFAPVVDNTPDPCANDEALARQLQEALGRPKRKRAAVASDDSPAQRAHGIATLRPMKSLPRSREPAVVAPDSDGEMYNNERPYGSTSRSGNTSRPVRPFPRRTAKRAAAVPAPTYDFDSAVMDDNGFASTSRLPDATDDNDDDEDYAYQSEDDSGDADFAPQPKTTSKRKRTSQTSAAAPKKRVRGNSAGKAAAKRKGEEPTQKELEERFGVYVTSADLRKRKAAVHVPRVLFCGGKCNKTLKNDVSYRRHMVETDNHKPEDYTYCPHMCNLCGWHAMRRDSVLRHVWSTDKLCGEDVEPEEVKRHLQGLEAEWTTRPVNSRLTRRYQQARLA</sequence>
<feature type="region of interest" description="Disordered" evidence="1">
    <location>
        <begin position="421"/>
        <end position="496"/>
    </location>
</feature>
<dbReference type="InParanoid" id="A0A165EX57"/>
<feature type="region of interest" description="Disordered" evidence="1">
    <location>
        <begin position="226"/>
        <end position="245"/>
    </location>
</feature>
<evidence type="ECO:0000313" key="3">
    <source>
        <dbReference type="Proteomes" id="UP000077266"/>
    </source>
</evidence>
<reference evidence="2 3" key="1">
    <citation type="journal article" date="2016" name="Mol. Biol. Evol.">
        <title>Comparative Genomics of Early-Diverging Mushroom-Forming Fungi Provides Insights into the Origins of Lignocellulose Decay Capabilities.</title>
        <authorList>
            <person name="Nagy L.G."/>
            <person name="Riley R."/>
            <person name="Tritt A."/>
            <person name="Adam C."/>
            <person name="Daum C."/>
            <person name="Floudas D."/>
            <person name="Sun H."/>
            <person name="Yadav J.S."/>
            <person name="Pangilinan J."/>
            <person name="Larsson K.H."/>
            <person name="Matsuura K."/>
            <person name="Barry K."/>
            <person name="Labutti K."/>
            <person name="Kuo R."/>
            <person name="Ohm R.A."/>
            <person name="Bhattacharya S.S."/>
            <person name="Shirouzu T."/>
            <person name="Yoshinaga Y."/>
            <person name="Martin F.M."/>
            <person name="Grigoriev I.V."/>
            <person name="Hibbett D.S."/>
        </authorList>
    </citation>
    <scope>NUCLEOTIDE SEQUENCE [LARGE SCALE GENOMIC DNA]</scope>
    <source>
        <strain evidence="2 3">HHB12029</strain>
    </source>
</reference>
<feature type="compositionally biased region" description="Polar residues" evidence="1">
    <location>
        <begin position="377"/>
        <end position="387"/>
    </location>
</feature>
<feature type="compositionally biased region" description="Basic and acidic residues" evidence="1">
    <location>
        <begin position="205"/>
        <end position="216"/>
    </location>
</feature>
<name>A0A165EX57_EXIGL</name>
<protein>
    <submittedName>
        <fullName evidence="2">Uncharacterized protein</fullName>
    </submittedName>
</protein>
<organism evidence="2 3">
    <name type="scientific">Exidia glandulosa HHB12029</name>
    <dbReference type="NCBI Taxonomy" id="1314781"/>
    <lineage>
        <taxon>Eukaryota</taxon>
        <taxon>Fungi</taxon>
        <taxon>Dikarya</taxon>
        <taxon>Basidiomycota</taxon>
        <taxon>Agaricomycotina</taxon>
        <taxon>Agaricomycetes</taxon>
        <taxon>Auriculariales</taxon>
        <taxon>Exidiaceae</taxon>
        <taxon>Exidia</taxon>
    </lineage>
</organism>
<dbReference type="EMBL" id="KV426112">
    <property type="protein sequence ID" value="KZV87897.1"/>
    <property type="molecule type" value="Genomic_DNA"/>
</dbReference>
<gene>
    <name evidence="2" type="ORF">EXIGLDRAFT_697159</name>
</gene>
<feature type="region of interest" description="Disordered" evidence="1">
    <location>
        <begin position="320"/>
        <end position="404"/>
    </location>
</feature>
<feature type="compositionally biased region" description="Acidic residues" evidence="1">
    <location>
        <begin position="429"/>
        <end position="449"/>
    </location>
</feature>